<proteinExistence type="predicted"/>
<organism evidence="1">
    <name type="scientific">Candidatus Nitrosarchaeum limnium SFB1</name>
    <dbReference type="NCBI Taxonomy" id="886738"/>
    <lineage>
        <taxon>Archaea</taxon>
        <taxon>Nitrososphaerota</taxon>
        <taxon>Nitrososphaeria</taxon>
        <taxon>Nitrosopumilales</taxon>
        <taxon>Nitrosopumilaceae</taxon>
        <taxon>Nitrosarchaeum</taxon>
    </lineage>
</organism>
<dbReference type="HOGENOM" id="CLU_2985496_0_0_2"/>
<name>F3KMA1_9ARCH</name>
<evidence type="ECO:0000313" key="1">
    <source>
        <dbReference type="EMBL" id="EGG41490.1"/>
    </source>
</evidence>
<dbReference type="Proteomes" id="UP000004348">
    <property type="component" value="Chromosome"/>
</dbReference>
<comment type="caution">
    <text evidence="1">The sequence shown here is derived from an EMBL/GenBank/DDBJ whole genome shotgun (WGS) entry which is preliminary data.</text>
</comment>
<dbReference type="EMBL" id="AEGP01000062">
    <property type="protein sequence ID" value="EGG41490.1"/>
    <property type="molecule type" value="Genomic_DNA"/>
</dbReference>
<dbReference type="STRING" id="886738.Nlim_1648"/>
<accession>F3KMA1</accession>
<sequence>MLIWYLSLPNTICFRHFIICRKYTKKNQGMPQITNQCLIFDHVLLYHESNQLTNKAT</sequence>
<reference evidence="1" key="1">
    <citation type="journal article" date="2011" name="PLoS ONE">
        <title>Genome of a low-salinity ammonia-oxidizing archaeon determined by single-cell and metagenomic analysis.</title>
        <authorList>
            <person name="Blainey P.C."/>
            <person name="Mosier A.C."/>
            <person name="Potanina A."/>
            <person name="Francis C.A."/>
            <person name="Quake S.R."/>
        </authorList>
    </citation>
    <scope>NUCLEOTIDE SEQUENCE [LARGE SCALE GENOMIC DNA]</scope>
    <source>
        <strain evidence="1">SFB1</strain>
    </source>
</reference>
<gene>
    <name evidence="1" type="ORF">Nlim_1648</name>
</gene>
<dbReference type="AlphaFoldDB" id="F3KMA1"/>
<protein>
    <submittedName>
        <fullName evidence="1">Uncharacterized protein</fullName>
    </submittedName>
</protein>